<evidence type="ECO:0000256" key="8">
    <source>
        <dbReference type="SAM" id="Phobius"/>
    </source>
</evidence>
<evidence type="ECO:0000259" key="9">
    <source>
        <dbReference type="PROSITE" id="PS50922"/>
    </source>
</evidence>
<evidence type="ECO:0000256" key="3">
    <source>
        <dbReference type="ARBA" id="ARBA00022692"/>
    </source>
</evidence>
<feature type="transmembrane region" description="Helical" evidence="8">
    <location>
        <begin position="176"/>
        <end position="194"/>
    </location>
</feature>
<comment type="subcellular location">
    <subcellularLocation>
        <location evidence="1">Membrane</location>
        <topology evidence="1">Multi-pass membrane protein</topology>
    </subcellularLocation>
</comment>
<dbReference type="PANTHER" id="PTHR12560:SF0">
    <property type="entry name" value="LD18904P"/>
    <property type="match status" value="1"/>
</dbReference>
<comment type="caution">
    <text evidence="10">The sequence shown here is derived from an EMBL/GenBank/DDBJ whole genome shotgun (WGS) entry which is preliminary data.</text>
</comment>
<dbReference type="SMART" id="SM00724">
    <property type="entry name" value="TLC"/>
    <property type="match status" value="1"/>
</dbReference>
<name>A0A9W8LGT8_9FUNG</name>
<dbReference type="PROSITE" id="PS50922">
    <property type="entry name" value="TLC"/>
    <property type="match status" value="1"/>
</dbReference>
<evidence type="ECO:0000256" key="4">
    <source>
        <dbReference type="ARBA" id="ARBA00022989"/>
    </source>
</evidence>
<comment type="similarity">
    <text evidence="2">Belongs to the sphingosine N-acyltransferase family.</text>
</comment>
<keyword evidence="11" id="KW-1185">Reference proteome</keyword>
<sequence length="426" mass="48647">MPPLERRLPHAMVIAESAGEIDDPKAAARRLRQRLHRSGGGPSAEPAASPPRSCATRHRVAVAGRGLVLSTRNPLVVWLAKNEFTLSFLVIAAVHLCRWAGYEWPSAWLSIQHQARPADAPGGARYVRGIHDITFVVYWIFQIVAARAVMLQHVLPVIPRYFGITSDRKQRRFGEMGWFVTYILASLTVGIRVWQASPYYMNTRNLYANYPEDHVLMPYGLKWYYLVQTAFWISNLYTIFVEERRKDHLEMLAHHVVTIALVTTSYHFHFTRFGHVFMLVMDFPDVFLSPAKMVRYLGGEIVPNILFGAFTVSWVMTKHYLCLKLMFSIWTQGIYEVPPEKRFPTCPDSYASYPIVGAMWAVLCILQAILVYWFVLILRVLQRVLVNGEDAQDSRSDDEGDDDNDGANDNATTPVKTKTPNVTRRD</sequence>
<dbReference type="EMBL" id="JANBUL010000231">
    <property type="protein sequence ID" value="KAJ2778396.1"/>
    <property type="molecule type" value="Genomic_DNA"/>
</dbReference>
<evidence type="ECO:0000256" key="6">
    <source>
        <dbReference type="PROSITE-ProRule" id="PRU00205"/>
    </source>
</evidence>
<accession>A0A9W8LGT8</accession>
<keyword evidence="4 8" id="KW-1133">Transmembrane helix</keyword>
<dbReference type="InterPro" id="IPR006634">
    <property type="entry name" value="TLC-dom"/>
</dbReference>
<gene>
    <name evidence="10" type="primary">lag1_2</name>
    <name evidence="10" type="ORF">H4R18_004616</name>
</gene>
<keyword evidence="5 6" id="KW-0472">Membrane</keyword>
<reference evidence="10" key="1">
    <citation type="submission" date="2022-07" db="EMBL/GenBank/DDBJ databases">
        <title>Phylogenomic reconstructions and comparative analyses of Kickxellomycotina fungi.</title>
        <authorList>
            <person name="Reynolds N.K."/>
            <person name="Stajich J.E."/>
            <person name="Barry K."/>
            <person name="Grigoriev I.V."/>
            <person name="Crous P."/>
            <person name="Smith M.E."/>
        </authorList>
    </citation>
    <scope>NUCLEOTIDE SEQUENCE</scope>
    <source>
        <strain evidence="10">NBRC 105414</strain>
    </source>
</reference>
<organism evidence="10 11">
    <name type="scientific">Coemansia javaensis</name>
    <dbReference type="NCBI Taxonomy" id="2761396"/>
    <lineage>
        <taxon>Eukaryota</taxon>
        <taxon>Fungi</taxon>
        <taxon>Fungi incertae sedis</taxon>
        <taxon>Zoopagomycota</taxon>
        <taxon>Kickxellomycotina</taxon>
        <taxon>Kickxellomycetes</taxon>
        <taxon>Kickxellales</taxon>
        <taxon>Kickxellaceae</taxon>
        <taxon>Coemansia</taxon>
    </lineage>
</organism>
<dbReference type="OrthoDB" id="537032at2759"/>
<feature type="compositionally biased region" description="Basic residues" evidence="7">
    <location>
        <begin position="27"/>
        <end position="37"/>
    </location>
</feature>
<dbReference type="AlphaFoldDB" id="A0A9W8LGT8"/>
<dbReference type="GO" id="GO:0016020">
    <property type="term" value="C:membrane"/>
    <property type="evidence" value="ECO:0007669"/>
    <property type="project" value="UniProtKB-SubCell"/>
</dbReference>
<evidence type="ECO:0000256" key="2">
    <source>
        <dbReference type="ARBA" id="ARBA00009808"/>
    </source>
</evidence>
<feature type="domain" description="TLC" evidence="9">
    <location>
        <begin position="171"/>
        <end position="386"/>
    </location>
</feature>
<evidence type="ECO:0000313" key="10">
    <source>
        <dbReference type="EMBL" id="KAJ2778396.1"/>
    </source>
</evidence>
<keyword evidence="10" id="KW-0808">Transferase</keyword>
<dbReference type="EC" id="2.3.1.24" evidence="10"/>
<dbReference type="Pfam" id="PF03798">
    <property type="entry name" value="TRAM_LAG1_CLN8"/>
    <property type="match status" value="1"/>
</dbReference>
<feature type="transmembrane region" description="Helical" evidence="8">
    <location>
        <begin position="350"/>
        <end position="375"/>
    </location>
</feature>
<evidence type="ECO:0000256" key="5">
    <source>
        <dbReference type="ARBA" id="ARBA00023136"/>
    </source>
</evidence>
<evidence type="ECO:0000313" key="11">
    <source>
        <dbReference type="Proteomes" id="UP001140217"/>
    </source>
</evidence>
<dbReference type="GO" id="GO:0050291">
    <property type="term" value="F:sphingosine N-acyltransferase activity"/>
    <property type="evidence" value="ECO:0007669"/>
    <property type="project" value="UniProtKB-EC"/>
</dbReference>
<feature type="region of interest" description="Disordered" evidence="7">
    <location>
        <begin position="21"/>
        <end position="55"/>
    </location>
</feature>
<dbReference type="InterPro" id="IPR016439">
    <property type="entry name" value="Lag1/Lac1-like"/>
</dbReference>
<dbReference type="GO" id="GO:0046513">
    <property type="term" value="P:ceramide biosynthetic process"/>
    <property type="evidence" value="ECO:0007669"/>
    <property type="project" value="InterPro"/>
</dbReference>
<proteinExistence type="inferred from homology"/>
<feature type="region of interest" description="Disordered" evidence="7">
    <location>
        <begin position="389"/>
        <end position="426"/>
    </location>
</feature>
<feature type="transmembrane region" description="Helical" evidence="8">
    <location>
        <begin position="252"/>
        <end position="270"/>
    </location>
</feature>
<keyword evidence="3 6" id="KW-0812">Transmembrane</keyword>
<evidence type="ECO:0000256" key="1">
    <source>
        <dbReference type="ARBA" id="ARBA00004141"/>
    </source>
</evidence>
<keyword evidence="10" id="KW-0012">Acyltransferase</keyword>
<feature type="compositionally biased region" description="Low complexity" evidence="7">
    <location>
        <begin position="407"/>
        <end position="426"/>
    </location>
</feature>
<dbReference type="Proteomes" id="UP001140217">
    <property type="component" value="Unassembled WGS sequence"/>
</dbReference>
<dbReference type="PANTHER" id="PTHR12560">
    <property type="entry name" value="LONGEVITY ASSURANCE FACTOR 1 LAG1"/>
    <property type="match status" value="1"/>
</dbReference>
<protein>
    <submittedName>
        <fullName evidence="10">Sphingosine N-acyltransferase lag1</fullName>
        <ecNumber evidence="10">2.3.1.24</ecNumber>
    </submittedName>
</protein>
<evidence type="ECO:0000256" key="7">
    <source>
        <dbReference type="SAM" id="MobiDB-lite"/>
    </source>
</evidence>
<feature type="transmembrane region" description="Helical" evidence="8">
    <location>
        <begin position="136"/>
        <end position="155"/>
    </location>
</feature>
<feature type="transmembrane region" description="Helical" evidence="8">
    <location>
        <begin position="223"/>
        <end position="240"/>
    </location>
</feature>